<gene>
    <name evidence="5" type="ORF">P9850_13560</name>
</gene>
<dbReference type="AlphaFoldDB" id="A0ABD5IYX2"/>
<comment type="caution">
    <text evidence="5">The sequence shown here is derived from an EMBL/GenBank/DDBJ whole genome shotgun (WGS) entry which is preliminary data.</text>
</comment>
<dbReference type="FunFam" id="3.20.20.450:FF:000001">
    <property type="entry name" value="Cyclic di-GMP phosphodiesterase yahA"/>
    <property type="match status" value="1"/>
</dbReference>
<dbReference type="PANTHER" id="PTHR44757">
    <property type="entry name" value="DIGUANYLATE CYCLASE DGCP"/>
    <property type="match status" value="1"/>
</dbReference>
<dbReference type="InterPro" id="IPR001610">
    <property type="entry name" value="PAC"/>
</dbReference>
<protein>
    <submittedName>
        <fullName evidence="5">EAL domain-containing protein</fullName>
    </submittedName>
</protein>
<dbReference type="EMBL" id="JARTLI010000036">
    <property type="protein sequence ID" value="MED5052834.1"/>
    <property type="molecule type" value="Genomic_DNA"/>
</dbReference>
<dbReference type="PANTHER" id="PTHR44757:SF2">
    <property type="entry name" value="BIOFILM ARCHITECTURE MAINTENANCE PROTEIN MBAA"/>
    <property type="match status" value="1"/>
</dbReference>
<dbReference type="InterPro" id="IPR035965">
    <property type="entry name" value="PAS-like_dom_sf"/>
</dbReference>
<dbReference type="PROSITE" id="PS50113">
    <property type="entry name" value="PAC"/>
    <property type="match status" value="1"/>
</dbReference>
<dbReference type="Gene3D" id="3.30.450.20">
    <property type="entry name" value="PAS domain"/>
    <property type="match status" value="1"/>
</dbReference>
<dbReference type="InterPro" id="IPR052155">
    <property type="entry name" value="Biofilm_reg_signaling"/>
</dbReference>
<feature type="domain" description="GGDEF" evidence="4">
    <location>
        <begin position="164"/>
        <end position="297"/>
    </location>
</feature>
<dbReference type="Proteomes" id="UP001339962">
    <property type="component" value="Unassembled WGS sequence"/>
</dbReference>
<dbReference type="CDD" id="cd01949">
    <property type="entry name" value="GGDEF"/>
    <property type="match status" value="1"/>
</dbReference>
<evidence type="ECO:0000259" key="1">
    <source>
        <dbReference type="PROSITE" id="PS50112"/>
    </source>
</evidence>
<dbReference type="SUPFAM" id="SSF141868">
    <property type="entry name" value="EAL domain-like"/>
    <property type="match status" value="1"/>
</dbReference>
<dbReference type="PROSITE" id="PS50883">
    <property type="entry name" value="EAL"/>
    <property type="match status" value="1"/>
</dbReference>
<reference evidence="5 6" key="1">
    <citation type="submission" date="2023-03" db="EMBL/GenBank/DDBJ databases">
        <title>Bacillus Genome Sequencing.</title>
        <authorList>
            <person name="Dunlap C."/>
        </authorList>
    </citation>
    <scope>NUCLEOTIDE SEQUENCE [LARGE SCALE GENOMIC DNA]</scope>
    <source>
        <strain evidence="5 6">NRS-38</strain>
    </source>
</reference>
<dbReference type="SUPFAM" id="SSF55073">
    <property type="entry name" value="Nucleotide cyclase"/>
    <property type="match status" value="1"/>
</dbReference>
<dbReference type="PROSITE" id="PS50112">
    <property type="entry name" value="PAS"/>
    <property type="match status" value="1"/>
</dbReference>
<dbReference type="Gene3D" id="3.30.70.270">
    <property type="match status" value="1"/>
</dbReference>
<dbReference type="PROSITE" id="PS50887">
    <property type="entry name" value="GGDEF"/>
    <property type="match status" value="1"/>
</dbReference>
<dbReference type="CDD" id="cd00130">
    <property type="entry name" value="PAS"/>
    <property type="match status" value="1"/>
</dbReference>
<dbReference type="Pfam" id="PF00563">
    <property type="entry name" value="EAL"/>
    <property type="match status" value="1"/>
</dbReference>
<feature type="domain" description="PAS" evidence="1">
    <location>
        <begin position="7"/>
        <end position="53"/>
    </location>
</feature>
<dbReference type="InterPro" id="IPR029787">
    <property type="entry name" value="Nucleotide_cyclase"/>
</dbReference>
<evidence type="ECO:0000313" key="5">
    <source>
        <dbReference type="EMBL" id="MED5052834.1"/>
    </source>
</evidence>
<dbReference type="FunFam" id="3.30.70.270:FF:000001">
    <property type="entry name" value="Diguanylate cyclase domain protein"/>
    <property type="match status" value="1"/>
</dbReference>
<organism evidence="5 6">
    <name type="scientific">Anoxybacteroides rupiense</name>
    <dbReference type="NCBI Taxonomy" id="311460"/>
    <lineage>
        <taxon>Bacteria</taxon>
        <taxon>Bacillati</taxon>
        <taxon>Bacillota</taxon>
        <taxon>Bacilli</taxon>
        <taxon>Bacillales</taxon>
        <taxon>Anoxybacillaceae</taxon>
        <taxon>Anoxybacteroides</taxon>
    </lineage>
</organism>
<evidence type="ECO:0000259" key="2">
    <source>
        <dbReference type="PROSITE" id="PS50113"/>
    </source>
</evidence>
<evidence type="ECO:0000259" key="3">
    <source>
        <dbReference type="PROSITE" id="PS50883"/>
    </source>
</evidence>
<dbReference type="InterPro" id="IPR035919">
    <property type="entry name" value="EAL_sf"/>
</dbReference>
<sequence length="568" mass="65332">MLKQNILSKIAKNVINHIHEGLIITDEKGKIVFVNPAFEMVTGYVAEEVIGENPNILQSGVHNKEFYESMWNEIIHRGFWEGEIWNKRKNGELFVEWLKIHSIKDSEGAITNYVAIFSDITERKKNIEQLKKMAHYDILTGVPNRYLLTKRIESLIQTSRKYNQQFAVLFLDLDRFKYVNDTLGHLAGDLLLKKVAQRLKGILQRKDTIARIGGDEFIIVLPNLRHIREAIQIAEAIHEALKAAFRLNGHEAYISVSIGISFYPHDGEDIETLIRNADRAMYQAKVSGRNHFEVYHSESHDQDQQGFFLENLLRKAVIHKEFELHYQPQIHIETKQIYGVEALLRWKRPDIGFVSPGQFIPIAEESGMIIPISEWVLLQACEDLKRLSLTYPHLKMSVNISAIHFQQADFVKKLEQMIEQSNVNPRFLELELTESTIMPRAEKSIEQLVKLKQLGLKIAVDDFGTGFSSLSYLRRFPIDILKIDQSFIKSLLSSYDDASIVTAIIKMGQNLRLSIIAEGVETEKQFKFLRQQGCDYAQGYYISKPLPFAELQEFLKEWTAIIGGNTDG</sequence>
<dbReference type="SMART" id="SM00086">
    <property type="entry name" value="PAC"/>
    <property type="match status" value="1"/>
</dbReference>
<dbReference type="SMART" id="SM00052">
    <property type="entry name" value="EAL"/>
    <property type="match status" value="1"/>
</dbReference>
<dbReference type="InterPro" id="IPR001633">
    <property type="entry name" value="EAL_dom"/>
</dbReference>
<dbReference type="Gene3D" id="3.20.20.450">
    <property type="entry name" value="EAL domain"/>
    <property type="match status" value="1"/>
</dbReference>
<evidence type="ECO:0000259" key="4">
    <source>
        <dbReference type="PROSITE" id="PS50887"/>
    </source>
</evidence>
<dbReference type="SUPFAM" id="SSF55785">
    <property type="entry name" value="PYP-like sensor domain (PAS domain)"/>
    <property type="match status" value="1"/>
</dbReference>
<dbReference type="SMART" id="SM00267">
    <property type="entry name" value="GGDEF"/>
    <property type="match status" value="1"/>
</dbReference>
<proteinExistence type="predicted"/>
<dbReference type="InterPro" id="IPR000014">
    <property type="entry name" value="PAS"/>
</dbReference>
<dbReference type="InterPro" id="IPR000700">
    <property type="entry name" value="PAS-assoc_C"/>
</dbReference>
<dbReference type="InterPro" id="IPR043128">
    <property type="entry name" value="Rev_trsase/Diguanyl_cyclase"/>
</dbReference>
<dbReference type="SMART" id="SM00091">
    <property type="entry name" value="PAS"/>
    <property type="match status" value="1"/>
</dbReference>
<name>A0ABD5IYX2_9BACL</name>
<dbReference type="InterPro" id="IPR000160">
    <property type="entry name" value="GGDEF_dom"/>
</dbReference>
<evidence type="ECO:0000313" key="6">
    <source>
        <dbReference type="Proteomes" id="UP001339962"/>
    </source>
</evidence>
<dbReference type="CDD" id="cd01948">
    <property type="entry name" value="EAL"/>
    <property type="match status" value="1"/>
</dbReference>
<feature type="domain" description="EAL" evidence="3">
    <location>
        <begin position="306"/>
        <end position="559"/>
    </location>
</feature>
<dbReference type="NCBIfam" id="TIGR00229">
    <property type="entry name" value="sensory_box"/>
    <property type="match status" value="1"/>
</dbReference>
<dbReference type="RefSeq" id="WP_328219077.1">
    <property type="nucleotide sequence ID" value="NZ_JARTLI010000036.1"/>
</dbReference>
<dbReference type="Pfam" id="PF13426">
    <property type="entry name" value="PAS_9"/>
    <property type="match status" value="1"/>
</dbReference>
<feature type="domain" description="PAC" evidence="2">
    <location>
        <begin position="80"/>
        <end position="132"/>
    </location>
</feature>
<accession>A0ABD5IYX2</accession>
<dbReference type="Pfam" id="PF00990">
    <property type="entry name" value="GGDEF"/>
    <property type="match status" value="1"/>
</dbReference>
<dbReference type="NCBIfam" id="TIGR00254">
    <property type="entry name" value="GGDEF"/>
    <property type="match status" value="1"/>
</dbReference>